<evidence type="ECO:0000256" key="8">
    <source>
        <dbReference type="ARBA" id="ARBA00029346"/>
    </source>
</evidence>
<feature type="binding site" evidence="9">
    <location>
        <position position="100"/>
    </location>
    <ligand>
        <name>ATP</name>
        <dbReference type="ChEBI" id="CHEBI:30616"/>
    </ligand>
</feature>
<dbReference type="PANTHER" id="PTHR21342:SF1">
    <property type="entry name" value="PHOSPHOPANTETHEINE ADENYLYLTRANSFERASE"/>
    <property type="match status" value="1"/>
</dbReference>
<dbReference type="KEGG" id="psti:SOO65_17035"/>
<feature type="binding site" evidence="9">
    <location>
        <begin position="125"/>
        <end position="131"/>
    </location>
    <ligand>
        <name>ATP</name>
        <dbReference type="ChEBI" id="CHEBI:30616"/>
    </ligand>
</feature>
<feature type="domain" description="Cytidyltransferase-like" evidence="10">
    <location>
        <begin position="7"/>
        <end position="135"/>
    </location>
</feature>
<keyword evidence="12" id="KW-1185">Reference proteome</keyword>
<feature type="site" description="Transition state stabilizer" evidence="9">
    <location>
        <position position="19"/>
    </location>
</feature>
<evidence type="ECO:0000256" key="3">
    <source>
        <dbReference type="ARBA" id="ARBA00022695"/>
    </source>
</evidence>
<dbReference type="AlphaFoldDB" id="A0AAX4HML5"/>
<feature type="binding site" evidence="9">
    <location>
        <begin position="90"/>
        <end position="92"/>
    </location>
    <ligand>
        <name>ATP</name>
        <dbReference type="ChEBI" id="CHEBI:30616"/>
    </ligand>
</feature>
<keyword evidence="1 9" id="KW-0963">Cytoplasm</keyword>
<evidence type="ECO:0000256" key="7">
    <source>
        <dbReference type="ARBA" id="ARBA00022993"/>
    </source>
</evidence>
<dbReference type="InterPro" id="IPR004821">
    <property type="entry name" value="Cyt_trans-like"/>
</dbReference>
<keyword evidence="6 9" id="KW-0460">Magnesium</keyword>
<evidence type="ECO:0000259" key="10">
    <source>
        <dbReference type="Pfam" id="PF01467"/>
    </source>
</evidence>
<gene>
    <name evidence="9 11" type="primary">coaD</name>
    <name evidence="11" type="ORF">SOO65_17035</name>
</gene>
<comment type="catalytic activity">
    <reaction evidence="8 9">
        <text>(R)-4'-phosphopantetheine + ATP + H(+) = 3'-dephospho-CoA + diphosphate</text>
        <dbReference type="Rhea" id="RHEA:19801"/>
        <dbReference type="ChEBI" id="CHEBI:15378"/>
        <dbReference type="ChEBI" id="CHEBI:30616"/>
        <dbReference type="ChEBI" id="CHEBI:33019"/>
        <dbReference type="ChEBI" id="CHEBI:57328"/>
        <dbReference type="ChEBI" id="CHEBI:61723"/>
        <dbReference type="EC" id="2.7.7.3"/>
    </reaction>
</comment>
<dbReference type="InterPro" id="IPR001980">
    <property type="entry name" value="PPAT"/>
</dbReference>
<evidence type="ECO:0000256" key="6">
    <source>
        <dbReference type="ARBA" id="ARBA00022842"/>
    </source>
</evidence>
<dbReference type="HAMAP" id="MF_00151">
    <property type="entry name" value="PPAT_bact"/>
    <property type="match status" value="1"/>
</dbReference>
<proteinExistence type="inferred from homology"/>
<feature type="binding site" evidence="9">
    <location>
        <begin position="11"/>
        <end position="12"/>
    </location>
    <ligand>
        <name>ATP</name>
        <dbReference type="ChEBI" id="CHEBI:30616"/>
    </ligand>
</feature>
<dbReference type="SUPFAM" id="SSF52374">
    <property type="entry name" value="Nucleotidylyl transferase"/>
    <property type="match status" value="1"/>
</dbReference>
<comment type="cofactor">
    <cofactor evidence="9">
        <name>Mg(2+)</name>
        <dbReference type="ChEBI" id="CHEBI:18420"/>
    </cofactor>
</comment>
<comment type="subcellular location">
    <subcellularLocation>
        <location evidence="9">Cytoplasm</location>
    </subcellularLocation>
</comment>
<dbReference type="GO" id="GO:0005737">
    <property type="term" value="C:cytoplasm"/>
    <property type="evidence" value="ECO:0007669"/>
    <property type="project" value="UniProtKB-SubCell"/>
</dbReference>
<dbReference type="GO" id="GO:0005524">
    <property type="term" value="F:ATP binding"/>
    <property type="evidence" value="ECO:0007669"/>
    <property type="project" value="UniProtKB-KW"/>
</dbReference>
<dbReference type="NCBIfam" id="TIGR01510">
    <property type="entry name" value="coaD_prev_kdtB"/>
    <property type="match status" value="1"/>
</dbReference>
<evidence type="ECO:0000256" key="1">
    <source>
        <dbReference type="ARBA" id="ARBA00022490"/>
    </source>
</evidence>
<dbReference type="InterPro" id="IPR014729">
    <property type="entry name" value="Rossmann-like_a/b/a_fold"/>
</dbReference>
<dbReference type="RefSeq" id="WP_321393138.1">
    <property type="nucleotide sequence ID" value="NZ_CP139487.1"/>
</dbReference>
<dbReference type="EMBL" id="CP139487">
    <property type="protein sequence ID" value="WPU64400.1"/>
    <property type="molecule type" value="Genomic_DNA"/>
</dbReference>
<comment type="pathway">
    <text evidence="9">Cofactor biosynthesis; coenzyme A biosynthesis; CoA from (R)-pantothenate: step 4/5.</text>
</comment>
<keyword evidence="5 9" id="KW-0067">ATP-binding</keyword>
<sequence length="160" mass="18307">MEKKRALYAGTFDPFTNGHLDIVQRAIKIFDEIVVLVAVSPNKKPFMTSEQRVNVLKKLFAHEPKVKVDSWGGLIVEYARQNKIGSIVRGLRPTGDFEIEFQMASMNRKINPDCDTVFLMTSEKLYYISSSLVKEVYNHNGDITSFVPPLVHEEMKKIKD</sequence>
<dbReference type="PRINTS" id="PR01020">
    <property type="entry name" value="LPSBIOSNTHSS"/>
</dbReference>
<dbReference type="GO" id="GO:0004595">
    <property type="term" value="F:pantetheine-phosphate adenylyltransferase activity"/>
    <property type="evidence" value="ECO:0007669"/>
    <property type="project" value="UniProtKB-UniRule"/>
</dbReference>
<reference evidence="11 12" key="1">
    <citation type="submission" date="2023-11" db="EMBL/GenBank/DDBJ databases">
        <title>Peredibacter starrii A3.12.</title>
        <authorList>
            <person name="Mitchell R.J."/>
        </authorList>
    </citation>
    <scope>NUCLEOTIDE SEQUENCE [LARGE SCALE GENOMIC DNA]</scope>
    <source>
        <strain evidence="11 12">A3.12</strain>
    </source>
</reference>
<feature type="binding site" evidence="9">
    <location>
        <position position="89"/>
    </location>
    <ligand>
        <name>substrate</name>
    </ligand>
</feature>
<evidence type="ECO:0000313" key="12">
    <source>
        <dbReference type="Proteomes" id="UP001324634"/>
    </source>
</evidence>
<accession>A0AAX4HML5</accession>
<feature type="binding site" evidence="9">
    <location>
        <position position="43"/>
    </location>
    <ligand>
        <name>substrate</name>
    </ligand>
</feature>
<evidence type="ECO:0000256" key="2">
    <source>
        <dbReference type="ARBA" id="ARBA00022679"/>
    </source>
</evidence>
<dbReference type="PANTHER" id="PTHR21342">
    <property type="entry name" value="PHOSPHOPANTETHEINE ADENYLYLTRANSFERASE"/>
    <property type="match status" value="1"/>
</dbReference>
<feature type="binding site" evidence="9">
    <location>
        <position position="11"/>
    </location>
    <ligand>
        <name>substrate</name>
    </ligand>
</feature>
<dbReference type="EC" id="2.7.7.3" evidence="9"/>
<dbReference type="GO" id="GO:0015937">
    <property type="term" value="P:coenzyme A biosynthetic process"/>
    <property type="evidence" value="ECO:0007669"/>
    <property type="project" value="UniProtKB-UniRule"/>
</dbReference>
<dbReference type="CDD" id="cd02163">
    <property type="entry name" value="PPAT"/>
    <property type="match status" value="1"/>
</dbReference>
<evidence type="ECO:0000256" key="5">
    <source>
        <dbReference type="ARBA" id="ARBA00022840"/>
    </source>
</evidence>
<name>A0AAX4HML5_9BACT</name>
<dbReference type="NCBIfam" id="TIGR00125">
    <property type="entry name" value="cyt_tran_rel"/>
    <property type="match status" value="1"/>
</dbReference>
<dbReference type="Pfam" id="PF01467">
    <property type="entry name" value="CTP_transf_like"/>
    <property type="match status" value="1"/>
</dbReference>
<feature type="binding site" evidence="9">
    <location>
        <position position="75"/>
    </location>
    <ligand>
        <name>substrate</name>
    </ligand>
</feature>
<keyword evidence="3 9" id="KW-0548">Nucleotidyltransferase</keyword>
<dbReference type="Proteomes" id="UP001324634">
    <property type="component" value="Chromosome"/>
</dbReference>
<dbReference type="Gene3D" id="3.40.50.620">
    <property type="entry name" value="HUPs"/>
    <property type="match status" value="1"/>
</dbReference>
<evidence type="ECO:0000256" key="4">
    <source>
        <dbReference type="ARBA" id="ARBA00022741"/>
    </source>
</evidence>
<keyword evidence="4 9" id="KW-0547">Nucleotide-binding</keyword>
<feature type="binding site" evidence="9">
    <location>
        <position position="19"/>
    </location>
    <ligand>
        <name>ATP</name>
        <dbReference type="ChEBI" id="CHEBI:30616"/>
    </ligand>
</feature>
<evidence type="ECO:0000313" key="11">
    <source>
        <dbReference type="EMBL" id="WPU64400.1"/>
    </source>
</evidence>
<comment type="subunit">
    <text evidence="9">Homohexamer.</text>
</comment>
<organism evidence="11 12">
    <name type="scientific">Peredibacter starrii</name>
    <dbReference type="NCBI Taxonomy" id="28202"/>
    <lineage>
        <taxon>Bacteria</taxon>
        <taxon>Pseudomonadati</taxon>
        <taxon>Bdellovibrionota</taxon>
        <taxon>Bacteriovoracia</taxon>
        <taxon>Bacteriovoracales</taxon>
        <taxon>Bacteriovoracaceae</taxon>
        <taxon>Peredibacter</taxon>
    </lineage>
</organism>
<evidence type="ECO:0000256" key="9">
    <source>
        <dbReference type="HAMAP-Rule" id="MF_00151"/>
    </source>
</evidence>
<comment type="similarity">
    <text evidence="9">Belongs to the bacterial CoaD family.</text>
</comment>
<comment type="function">
    <text evidence="9">Reversibly transfers an adenylyl group from ATP to 4'-phosphopantetheine, yielding dephospho-CoA (dPCoA) and pyrophosphate.</text>
</comment>
<keyword evidence="7 9" id="KW-0173">Coenzyme A biosynthesis</keyword>
<keyword evidence="2 9" id="KW-0808">Transferase</keyword>
<protein>
    <recommendedName>
        <fullName evidence="9">Phosphopantetheine adenylyltransferase</fullName>
        <ecNumber evidence="9">2.7.7.3</ecNumber>
    </recommendedName>
    <alternativeName>
        <fullName evidence="9">Dephospho-CoA pyrophosphorylase</fullName>
    </alternativeName>
    <alternativeName>
        <fullName evidence="9">Pantetheine-phosphate adenylyltransferase</fullName>
        <shortName evidence="9">PPAT</shortName>
    </alternativeName>
</protein>